<evidence type="ECO:0000256" key="4">
    <source>
        <dbReference type="ARBA" id="ARBA00022692"/>
    </source>
</evidence>
<evidence type="ECO:0000256" key="3">
    <source>
        <dbReference type="ARBA" id="ARBA00006792"/>
    </source>
</evidence>
<keyword evidence="5 9" id="KW-0999">Mitochondrion inner membrane</keyword>
<evidence type="ECO:0000256" key="2">
    <source>
        <dbReference type="ARBA" id="ARBA00004434"/>
    </source>
</evidence>
<comment type="subcellular location">
    <subcellularLocation>
        <location evidence="2 9">Mitochondrion inner membrane</location>
        <topology evidence="2 9">Single-pass membrane protein</topology>
    </subcellularLocation>
</comment>
<sequence length="143" mass="15533">MESLRISGTSQESQLIPSNAGQLDKWPATLSEESPIPGRTSVIPTTLSIEELSSSMSGKNHNHLLLLLRSRVQRGGLTLGVVFSAIVFKRRPWPLIFGMGAGMGMGYSNCQHEFNEPFLVKADKILVKPKSQGNSEQPAAEAN</sequence>
<keyword evidence="4" id="KW-0812">Transmembrane</keyword>
<dbReference type="GO" id="GO:0061617">
    <property type="term" value="C:MICOS complex"/>
    <property type="evidence" value="ECO:0007669"/>
    <property type="project" value="UniProtKB-UniRule"/>
</dbReference>
<dbReference type="InterPro" id="IPR007512">
    <property type="entry name" value="Mic10"/>
</dbReference>
<dbReference type="Proteomes" id="UP000324222">
    <property type="component" value="Unassembled WGS sequence"/>
</dbReference>
<dbReference type="AlphaFoldDB" id="A0A5B7DWI7"/>
<dbReference type="EMBL" id="VSRR010001452">
    <property type="protein sequence ID" value="MPC25373.1"/>
    <property type="molecule type" value="Genomic_DNA"/>
</dbReference>
<name>A0A5B7DWI7_PORTR</name>
<keyword evidence="8" id="KW-0472">Membrane</keyword>
<organism evidence="10 11">
    <name type="scientific">Portunus trituberculatus</name>
    <name type="common">Swimming crab</name>
    <name type="synonym">Neptunus trituberculatus</name>
    <dbReference type="NCBI Taxonomy" id="210409"/>
    <lineage>
        <taxon>Eukaryota</taxon>
        <taxon>Metazoa</taxon>
        <taxon>Ecdysozoa</taxon>
        <taxon>Arthropoda</taxon>
        <taxon>Crustacea</taxon>
        <taxon>Multicrustacea</taxon>
        <taxon>Malacostraca</taxon>
        <taxon>Eumalacostraca</taxon>
        <taxon>Eucarida</taxon>
        <taxon>Decapoda</taxon>
        <taxon>Pleocyemata</taxon>
        <taxon>Brachyura</taxon>
        <taxon>Eubrachyura</taxon>
        <taxon>Portunoidea</taxon>
        <taxon>Portunidae</taxon>
        <taxon>Portuninae</taxon>
        <taxon>Portunus</taxon>
    </lineage>
</organism>
<proteinExistence type="inferred from homology"/>
<keyword evidence="11" id="KW-1185">Reference proteome</keyword>
<comment type="caution">
    <text evidence="10">The sequence shown here is derived from an EMBL/GenBank/DDBJ whole genome shotgun (WGS) entry which is preliminary data.</text>
</comment>
<evidence type="ECO:0000256" key="9">
    <source>
        <dbReference type="RuleBase" id="RU363011"/>
    </source>
</evidence>
<protein>
    <recommendedName>
        <fullName evidence="9">MICOS complex subunit MIC10</fullName>
    </recommendedName>
</protein>
<evidence type="ECO:0000256" key="1">
    <source>
        <dbReference type="ARBA" id="ARBA00002689"/>
    </source>
</evidence>
<gene>
    <name evidence="10" type="primary">Minos1</name>
    <name evidence="10" type="ORF">E2C01_018482</name>
</gene>
<comment type="function">
    <text evidence="1 9">Component of the MICOS complex, a large protein complex of the mitochondrial inner membrane that plays crucial roles in the maintenance of crista junctions, inner membrane architecture, and formation of contact sites to the outer membrane.</text>
</comment>
<dbReference type="OrthoDB" id="1916310at2759"/>
<evidence type="ECO:0000313" key="11">
    <source>
        <dbReference type="Proteomes" id="UP000324222"/>
    </source>
</evidence>
<accession>A0A5B7DWI7</accession>
<keyword evidence="7 9" id="KW-0496">Mitochondrion</keyword>
<evidence type="ECO:0000256" key="5">
    <source>
        <dbReference type="ARBA" id="ARBA00022792"/>
    </source>
</evidence>
<evidence type="ECO:0000313" key="10">
    <source>
        <dbReference type="EMBL" id="MPC25373.1"/>
    </source>
</evidence>
<evidence type="ECO:0000256" key="8">
    <source>
        <dbReference type="ARBA" id="ARBA00023136"/>
    </source>
</evidence>
<evidence type="ECO:0000256" key="7">
    <source>
        <dbReference type="ARBA" id="ARBA00023128"/>
    </source>
</evidence>
<reference evidence="10 11" key="1">
    <citation type="submission" date="2019-05" db="EMBL/GenBank/DDBJ databases">
        <title>Another draft genome of Portunus trituberculatus and its Hox gene families provides insights of decapod evolution.</title>
        <authorList>
            <person name="Jeong J.-H."/>
            <person name="Song I."/>
            <person name="Kim S."/>
            <person name="Choi T."/>
            <person name="Kim D."/>
            <person name="Ryu S."/>
            <person name="Kim W."/>
        </authorList>
    </citation>
    <scope>NUCLEOTIDE SEQUENCE [LARGE SCALE GENOMIC DNA]</scope>
    <source>
        <tissue evidence="10">Muscle</tissue>
    </source>
</reference>
<dbReference type="PANTHER" id="PTHR21304">
    <property type="entry name" value="MICOS COMPLEX SUBUNIT MIC10"/>
    <property type="match status" value="1"/>
</dbReference>
<dbReference type="Pfam" id="PF04418">
    <property type="entry name" value="DUF543"/>
    <property type="match status" value="1"/>
</dbReference>
<keyword evidence="6" id="KW-1133">Transmembrane helix</keyword>
<comment type="similarity">
    <text evidence="3 9">Belongs to the MICOS complex subunit Mic10 family.</text>
</comment>
<dbReference type="PANTHER" id="PTHR21304:SF0">
    <property type="entry name" value="MICOS COMPLEX SUBUNIT MIC10"/>
    <property type="match status" value="1"/>
</dbReference>
<evidence type="ECO:0000256" key="6">
    <source>
        <dbReference type="ARBA" id="ARBA00022989"/>
    </source>
</evidence>
<comment type="subunit">
    <text evidence="9">Component of the mitochondrial contact site and cristae organizing system (MICOS) complex.</text>
</comment>